<feature type="domain" description="Apple" evidence="2">
    <location>
        <begin position="472"/>
        <end position="554"/>
    </location>
</feature>
<dbReference type="HOGENOM" id="CLU_019329_0_0_1"/>
<dbReference type="Proteomes" id="UP000030746">
    <property type="component" value="Unassembled WGS sequence"/>
</dbReference>
<keyword evidence="1" id="KW-0732">Signal</keyword>
<evidence type="ECO:0000256" key="1">
    <source>
        <dbReference type="SAM" id="SignalP"/>
    </source>
</evidence>
<keyword evidence="4" id="KW-1185">Reference proteome</keyword>
<evidence type="ECO:0000313" key="4">
    <source>
        <dbReference type="Proteomes" id="UP000030746"/>
    </source>
</evidence>
<dbReference type="InterPro" id="IPR003609">
    <property type="entry name" value="Pan_app"/>
</dbReference>
<dbReference type="OMA" id="GTIWHIS"/>
<evidence type="ECO:0000313" key="3">
    <source>
        <dbReference type="EMBL" id="ESO91361.1"/>
    </source>
</evidence>
<dbReference type="SUPFAM" id="SSF49899">
    <property type="entry name" value="Concanavalin A-like lectins/glucanases"/>
    <property type="match status" value="2"/>
</dbReference>
<feature type="signal peptide" evidence="1">
    <location>
        <begin position="1"/>
        <end position="17"/>
    </location>
</feature>
<dbReference type="PROSITE" id="PS50948">
    <property type="entry name" value="PAN"/>
    <property type="match status" value="1"/>
</dbReference>
<sequence>MEASVFLCFGFWQVVVGQLPSPVSLWPLAKSSFSYDVIKGEDGVFPKLTDCFKADETGNPALRYGALYLDDVENSYIDIAIPGPNMESFAISLQLYAERDSFSVMHFLSDNNENGVSTMEIRITERELTLFLEHVGFISITDFLDLKTWITLTFSYNYVSGEFKAYKNEDLVESTIGNARVKLILPAILRLGNPQVDHIRNQFKGMMTCLAFYNVSEGFDTYFPDMKTYCDAAWTNPPPMAPVCFDETPVCLFPLDDVNYVCDVIKHVQPVNKDTCFRFSQKHPDLPNNAIYFDGSITSTVQSSIAIKYFQNDFTIASFLFLSENSFGTILEVIFESKPISWTGISRVEVSVNGTRQLLVQLFNSGKCGLLVTTQLSYNTWYSFSLQRIADSRKLSMVLDGTEVDIIDSCDTSAINDSYTASLFLGGGNNLMNYQGQMRCLLVFDSWLHPSIINARLKTICGQQQAVTGNLCDQQPTLKSQMFIKLKPDSVPKMDIEPFHVISTTDISRCSSHCVVTEFCRAFTLSGSRCSLYDFVTTQHFNSVVGTDYFVSQF</sequence>
<dbReference type="AlphaFoldDB" id="V4ADH8"/>
<dbReference type="GeneID" id="20236109"/>
<name>V4ADH8_LOTGI</name>
<gene>
    <name evidence="3" type="ORF">LOTGIDRAFT_153797</name>
</gene>
<dbReference type="EMBL" id="KB202283">
    <property type="protein sequence ID" value="ESO91361.1"/>
    <property type="molecule type" value="Genomic_DNA"/>
</dbReference>
<dbReference type="Gene3D" id="2.60.120.200">
    <property type="match status" value="2"/>
</dbReference>
<accession>V4ADH8</accession>
<protein>
    <recommendedName>
        <fullName evidence="2">Apple domain-containing protein</fullName>
    </recommendedName>
</protein>
<organism evidence="3 4">
    <name type="scientific">Lottia gigantea</name>
    <name type="common">Giant owl limpet</name>
    <dbReference type="NCBI Taxonomy" id="225164"/>
    <lineage>
        <taxon>Eukaryota</taxon>
        <taxon>Metazoa</taxon>
        <taxon>Spiralia</taxon>
        <taxon>Lophotrochozoa</taxon>
        <taxon>Mollusca</taxon>
        <taxon>Gastropoda</taxon>
        <taxon>Patellogastropoda</taxon>
        <taxon>Lottioidea</taxon>
        <taxon>Lottiidae</taxon>
        <taxon>Lottia</taxon>
    </lineage>
</organism>
<feature type="chain" id="PRO_5004718539" description="Apple domain-containing protein" evidence="1">
    <location>
        <begin position="18"/>
        <end position="554"/>
    </location>
</feature>
<dbReference type="KEGG" id="lgi:LOTGIDRAFT_153797"/>
<reference evidence="3 4" key="1">
    <citation type="journal article" date="2013" name="Nature">
        <title>Insights into bilaterian evolution from three spiralian genomes.</title>
        <authorList>
            <person name="Simakov O."/>
            <person name="Marletaz F."/>
            <person name="Cho S.J."/>
            <person name="Edsinger-Gonzales E."/>
            <person name="Havlak P."/>
            <person name="Hellsten U."/>
            <person name="Kuo D.H."/>
            <person name="Larsson T."/>
            <person name="Lv J."/>
            <person name="Arendt D."/>
            <person name="Savage R."/>
            <person name="Osoegawa K."/>
            <person name="de Jong P."/>
            <person name="Grimwood J."/>
            <person name="Chapman J.A."/>
            <person name="Shapiro H."/>
            <person name="Aerts A."/>
            <person name="Otillar R.P."/>
            <person name="Terry A.Y."/>
            <person name="Boore J.L."/>
            <person name="Grigoriev I.V."/>
            <person name="Lindberg D.R."/>
            <person name="Seaver E.C."/>
            <person name="Weisblat D.A."/>
            <person name="Putnam N.H."/>
            <person name="Rokhsar D.S."/>
        </authorList>
    </citation>
    <scope>NUCLEOTIDE SEQUENCE [LARGE SCALE GENOMIC DNA]</scope>
</reference>
<dbReference type="CTD" id="20236109"/>
<dbReference type="InterPro" id="IPR013320">
    <property type="entry name" value="ConA-like_dom_sf"/>
</dbReference>
<proteinExistence type="predicted"/>
<dbReference type="RefSeq" id="XP_009058054.1">
    <property type="nucleotide sequence ID" value="XM_009059806.1"/>
</dbReference>
<evidence type="ECO:0000259" key="2">
    <source>
        <dbReference type="PROSITE" id="PS50948"/>
    </source>
</evidence>
<dbReference type="OrthoDB" id="10639980at2759"/>